<keyword evidence="3" id="KW-1185">Reference proteome</keyword>
<dbReference type="eggNOG" id="ENOG5033JC3">
    <property type="taxonomic scope" value="Bacteria"/>
</dbReference>
<keyword evidence="1" id="KW-0472">Membrane</keyword>
<gene>
    <name evidence="2" type="ORF">GCWU0000282_001564</name>
</gene>
<feature type="transmembrane region" description="Helical" evidence="1">
    <location>
        <begin position="12"/>
        <end position="31"/>
    </location>
</feature>
<dbReference type="OrthoDB" id="88106at2"/>
<proteinExistence type="predicted"/>
<reference evidence="2 3" key="1">
    <citation type="submission" date="2013-06" db="EMBL/GenBank/DDBJ databases">
        <authorList>
            <person name="Weinstock G."/>
            <person name="Sodergren E."/>
            <person name="Clifton S."/>
            <person name="Fulton L."/>
            <person name="Fulton B."/>
            <person name="Courtney L."/>
            <person name="Fronick C."/>
            <person name="Harrison M."/>
            <person name="Strong C."/>
            <person name="Farmer C."/>
            <person name="Delahaunty K."/>
            <person name="Markovic C."/>
            <person name="Hall O."/>
            <person name="Minx P."/>
            <person name="Tomlinson C."/>
            <person name="Mitreva M."/>
            <person name="Nelson J."/>
            <person name="Hou S."/>
            <person name="Wollam A."/>
            <person name="Pepin K.H."/>
            <person name="Johnson M."/>
            <person name="Bhonagiri V."/>
            <person name="Nash W.E."/>
            <person name="Warren W."/>
            <person name="Chinwalla A."/>
            <person name="Mardis E.R."/>
            <person name="Wilson R.K."/>
        </authorList>
    </citation>
    <scope>NUCLEOTIDE SEQUENCE [LARGE SCALE GENOMIC DNA]</scope>
    <source>
        <strain evidence="2 3">ATCC 51271</strain>
    </source>
</reference>
<sequence>MKIYKSRPFALIYNAVIYLFGVAAVLVIAWIVSSGNATISISIAALVFLFMLFSFLSQMKMKIIVDGNTVTFITKKSSNTYNIDECGFSSKIVNHDDFNLTVNDGTKTEYYDCSFLGYTKYTELLEDLKLTGDNQKAVKLETKK</sequence>
<dbReference type="Proteomes" id="UP000018227">
    <property type="component" value="Unassembled WGS sequence"/>
</dbReference>
<evidence type="ECO:0000313" key="2">
    <source>
        <dbReference type="EMBL" id="ESL02694.1"/>
    </source>
</evidence>
<dbReference type="AlphaFoldDB" id="V2XKL5"/>
<dbReference type="HOGENOM" id="CLU_149859_0_0_9"/>
<dbReference type="EMBL" id="ACIL03000013">
    <property type="protein sequence ID" value="ESL02694.1"/>
    <property type="molecule type" value="Genomic_DNA"/>
</dbReference>
<dbReference type="STRING" id="592026.GCWU0000282_001564"/>
<keyword evidence="1" id="KW-0812">Transmembrane</keyword>
<organism evidence="2 3">
    <name type="scientific">Catonella morbi ATCC 51271</name>
    <dbReference type="NCBI Taxonomy" id="592026"/>
    <lineage>
        <taxon>Bacteria</taxon>
        <taxon>Bacillati</taxon>
        <taxon>Bacillota</taxon>
        <taxon>Clostridia</taxon>
        <taxon>Lachnospirales</taxon>
        <taxon>Lachnospiraceae</taxon>
        <taxon>Catonella</taxon>
    </lineage>
</organism>
<keyword evidence="1" id="KW-1133">Transmembrane helix</keyword>
<protein>
    <submittedName>
        <fullName evidence="2">Uncharacterized protein</fullName>
    </submittedName>
</protein>
<evidence type="ECO:0000313" key="3">
    <source>
        <dbReference type="Proteomes" id="UP000018227"/>
    </source>
</evidence>
<accession>V2XKL5</accession>
<comment type="caution">
    <text evidence="2">The sequence shown here is derived from an EMBL/GenBank/DDBJ whole genome shotgun (WGS) entry which is preliminary data.</text>
</comment>
<feature type="transmembrane region" description="Helical" evidence="1">
    <location>
        <begin position="37"/>
        <end position="56"/>
    </location>
</feature>
<name>V2XKL5_9FIRM</name>
<evidence type="ECO:0000256" key="1">
    <source>
        <dbReference type="SAM" id="Phobius"/>
    </source>
</evidence>
<dbReference type="RefSeq" id="WP_023354436.1">
    <property type="nucleotide sequence ID" value="NZ_KI535368.1"/>
</dbReference>